<evidence type="ECO:0000313" key="2">
    <source>
        <dbReference type="EMBL" id="OEL38910.1"/>
    </source>
</evidence>
<dbReference type="AlphaFoldDB" id="A0A1E5WP25"/>
<reference evidence="2 3" key="1">
    <citation type="submission" date="2016-09" db="EMBL/GenBank/DDBJ databases">
        <title>The draft genome of Dichanthelium oligosanthes: A C3 panicoid grass species.</title>
        <authorList>
            <person name="Studer A.J."/>
            <person name="Schnable J.C."/>
            <person name="Brutnell T.P."/>
        </authorList>
    </citation>
    <scope>NUCLEOTIDE SEQUENCE [LARGE SCALE GENOMIC DNA]</scope>
    <source>
        <strain evidence="3">cv. Kellogg 1175</strain>
        <tissue evidence="2">Leaf</tissue>
    </source>
</reference>
<comment type="caution">
    <text evidence="2">The sequence shown here is derived from an EMBL/GenBank/DDBJ whole genome shotgun (WGS) entry which is preliminary data.</text>
</comment>
<accession>A0A1E5WP25</accession>
<dbReference type="Proteomes" id="UP000095767">
    <property type="component" value="Unassembled WGS sequence"/>
</dbReference>
<gene>
    <name evidence="2" type="ORF">BAE44_0000074</name>
</gene>
<dbReference type="EMBL" id="LWDX02000198">
    <property type="protein sequence ID" value="OEL38910.1"/>
    <property type="molecule type" value="Genomic_DNA"/>
</dbReference>
<sequence length="23" mass="2724">LRHPRQARHHHAQGHPACPPHPW</sequence>
<proteinExistence type="predicted"/>
<keyword evidence="3" id="KW-1185">Reference proteome</keyword>
<protein>
    <submittedName>
        <fullName evidence="2">Uncharacterized protein</fullName>
    </submittedName>
</protein>
<feature type="compositionally biased region" description="Basic residues" evidence="1">
    <location>
        <begin position="1"/>
        <end position="13"/>
    </location>
</feature>
<name>A0A1E5WP25_9POAL</name>
<feature type="non-terminal residue" evidence="2">
    <location>
        <position position="1"/>
    </location>
</feature>
<evidence type="ECO:0000313" key="3">
    <source>
        <dbReference type="Proteomes" id="UP000095767"/>
    </source>
</evidence>
<organism evidence="2 3">
    <name type="scientific">Dichanthelium oligosanthes</name>
    <dbReference type="NCBI Taxonomy" id="888268"/>
    <lineage>
        <taxon>Eukaryota</taxon>
        <taxon>Viridiplantae</taxon>
        <taxon>Streptophyta</taxon>
        <taxon>Embryophyta</taxon>
        <taxon>Tracheophyta</taxon>
        <taxon>Spermatophyta</taxon>
        <taxon>Magnoliopsida</taxon>
        <taxon>Liliopsida</taxon>
        <taxon>Poales</taxon>
        <taxon>Poaceae</taxon>
        <taxon>PACMAD clade</taxon>
        <taxon>Panicoideae</taxon>
        <taxon>Panicodae</taxon>
        <taxon>Paniceae</taxon>
        <taxon>Dichantheliinae</taxon>
        <taxon>Dichanthelium</taxon>
    </lineage>
</organism>
<evidence type="ECO:0000256" key="1">
    <source>
        <dbReference type="SAM" id="MobiDB-lite"/>
    </source>
</evidence>
<feature type="region of interest" description="Disordered" evidence="1">
    <location>
        <begin position="1"/>
        <end position="23"/>
    </location>
</feature>